<comment type="caution">
    <text evidence="1">The sequence shown here is derived from an EMBL/GenBank/DDBJ whole genome shotgun (WGS) entry which is preliminary data.</text>
</comment>
<dbReference type="Proteomes" id="UP001201262">
    <property type="component" value="Unassembled WGS sequence"/>
</dbReference>
<gene>
    <name evidence="1" type="ORF">BGW36DRAFT_429471</name>
</gene>
<dbReference type="InterPro" id="IPR011330">
    <property type="entry name" value="Glyco_hydro/deAcase_b/a-brl"/>
</dbReference>
<protein>
    <recommendedName>
        <fullName evidence="3">NodB homology domain-containing protein</fullName>
    </recommendedName>
</protein>
<evidence type="ECO:0008006" key="3">
    <source>
        <dbReference type="Google" id="ProtNLM"/>
    </source>
</evidence>
<proteinExistence type="predicted"/>
<name>A0AAD4KLY1_9EURO</name>
<keyword evidence="2" id="KW-1185">Reference proteome</keyword>
<evidence type="ECO:0000313" key="1">
    <source>
        <dbReference type="EMBL" id="KAH8695599.1"/>
    </source>
</evidence>
<dbReference type="GeneID" id="70250985"/>
<dbReference type="PANTHER" id="PTHR43123">
    <property type="entry name" value="POLYSACCHARIDE DEACETYLASE-RELATED"/>
    <property type="match status" value="1"/>
</dbReference>
<dbReference type="SUPFAM" id="SSF88713">
    <property type="entry name" value="Glycoside hydrolase/deacetylase"/>
    <property type="match status" value="1"/>
</dbReference>
<sequence length="226" mass="25302">MAGFTTLRPRDFTGYGDLPPRFTWPGGKKVATNLAINYEEGTERNPLLGDSERDLMQEGEYEYGTRAIIWPLLRHFKEFDAPYSVFLSSDALTVNVNPALSEMPKTEDCDIVSHGTRSISRVGLTEEMERADLCWSINQAGKRILGAFPRSPITENNRRIMADAGPYTGSTDCFDYLKDAFDILYPESNESATMISIGLHAQIMRPGGVASIIRFLEYVNKDSLDL</sequence>
<dbReference type="GO" id="GO:0005975">
    <property type="term" value="P:carbohydrate metabolic process"/>
    <property type="evidence" value="ECO:0007669"/>
    <property type="project" value="InterPro"/>
</dbReference>
<dbReference type="EMBL" id="JAJTJA010000008">
    <property type="protein sequence ID" value="KAH8695599.1"/>
    <property type="molecule type" value="Genomic_DNA"/>
</dbReference>
<dbReference type="RefSeq" id="XP_046070741.1">
    <property type="nucleotide sequence ID" value="XM_046220698.1"/>
</dbReference>
<organism evidence="1 2">
    <name type="scientific">Talaromyces proteolyticus</name>
    <dbReference type="NCBI Taxonomy" id="1131652"/>
    <lineage>
        <taxon>Eukaryota</taxon>
        <taxon>Fungi</taxon>
        <taxon>Dikarya</taxon>
        <taxon>Ascomycota</taxon>
        <taxon>Pezizomycotina</taxon>
        <taxon>Eurotiomycetes</taxon>
        <taxon>Eurotiomycetidae</taxon>
        <taxon>Eurotiales</taxon>
        <taxon>Trichocomaceae</taxon>
        <taxon>Talaromyces</taxon>
        <taxon>Talaromyces sect. Bacilispori</taxon>
    </lineage>
</organism>
<accession>A0AAD4KLY1</accession>
<dbReference type="PANTHER" id="PTHR43123:SF4">
    <property type="entry name" value="POLYSACCHARIDE DEACETYLASE"/>
    <property type="match status" value="1"/>
</dbReference>
<evidence type="ECO:0000313" key="2">
    <source>
        <dbReference type="Proteomes" id="UP001201262"/>
    </source>
</evidence>
<reference evidence="1" key="1">
    <citation type="submission" date="2021-12" db="EMBL/GenBank/DDBJ databases">
        <title>Convergent genome expansion in fungi linked to evolution of root-endophyte symbiosis.</title>
        <authorList>
            <consortium name="DOE Joint Genome Institute"/>
            <person name="Ke Y.-H."/>
            <person name="Bonito G."/>
            <person name="Liao H.-L."/>
            <person name="Looney B."/>
            <person name="Rojas-Flechas A."/>
            <person name="Nash J."/>
            <person name="Hameed K."/>
            <person name="Schadt C."/>
            <person name="Martin F."/>
            <person name="Crous P.W."/>
            <person name="Miettinen O."/>
            <person name="Magnuson J.K."/>
            <person name="Labbe J."/>
            <person name="Jacobson D."/>
            <person name="Doktycz M.J."/>
            <person name="Veneault-Fourrey C."/>
            <person name="Kuo A."/>
            <person name="Mondo S."/>
            <person name="Calhoun S."/>
            <person name="Riley R."/>
            <person name="Ohm R."/>
            <person name="LaButti K."/>
            <person name="Andreopoulos B."/>
            <person name="Pangilinan J."/>
            <person name="Nolan M."/>
            <person name="Tritt A."/>
            <person name="Clum A."/>
            <person name="Lipzen A."/>
            <person name="Daum C."/>
            <person name="Barry K."/>
            <person name="Grigoriev I.V."/>
            <person name="Vilgalys R."/>
        </authorList>
    </citation>
    <scope>NUCLEOTIDE SEQUENCE</scope>
    <source>
        <strain evidence="1">PMI_201</strain>
    </source>
</reference>
<dbReference type="AlphaFoldDB" id="A0AAD4KLY1"/>
<dbReference type="Gene3D" id="3.20.20.370">
    <property type="entry name" value="Glycoside hydrolase/deacetylase"/>
    <property type="match status" value="2"/>
</dbReference>